<keyword evidence="3" id="KW-0645">Protease</keyword>
<dbReference type="EMBL" id="WVQY01000003">
    <property type="protein sequence ID" value="NOD30693.1"/>
    <property type="molecule type" value="Genomic_DNA"/>
</dbReference>
<gene>
    <name evidence="3" type="ORF">GS617_10465</name>
</gene>
<sequence>MRHHGAHDKDEAIVTFLLSVMPIIWPWLVLISAQLMVLARRTGIGLSLLVLFISIASATGLMSPMAIAAVAIGLVGASLLPHLKGWPAVAGHLLLILWCLVMGAHLLPGFENLKILDQVQAGTGSASFTLHLNLDKPMVFFAVLLAWPRMLRGKTQIKRTALLAGLLLLPGLFLLGLSFGAVQPEFTVPPWWLVFALSNLFLTCLTEEAFFRGYLQSAIAPRLGDVGSVIAASLLFGLAHVAGGPALVVFASILGLACGLGYYATRRLWVPVMMHFGFNLTHLFLFTYPGPL</sequence>
<feature type="transmembrane region" description="Helical" evidence="1">
    <location>
        <begin position="160"/>
        <end position="179"/>
    </location>
</feature>
<feature type="transmembrane region" description="Helical" evidence="1">
    <location>
        <begin position="12"/>
        <end position="38"/>
    </location>
</feature>
<reference evidence="3 4" key="1">
    <citation type="submission" date="2019-12" db="EMBL/GenBank/DDBJ databases">
        <title>Ruegeria JWLKs population differentiation of coral mucus and skeleton niches.</title>
        <authorList>
            <person name="Luo D."/>
        </authorList>
    </citation>
    <scope>NUCLEOTIDE SEQUENCE [LARGE SCALE GENOMIC DNA]</scope>
    <source>
        <strain evidence="3 4">HKCCD6238</strain>
    </source>
</reference>
<protein>
    <submittedName>
        <fullName evidence="3">CPBP family intramembrane metalloprotease</fullName>
    </submittedName>
</protein>
<feature type="transmembrane region" description="Helical" evidence="1">
    <location>
        <begin position="44"/>
        <end position="77"/>
    </location>
</feature>
<feature type="transmembrane region" description="Helical" evidence="1">
    <location>
        <begin position="89"/>
        <end position="108"/>
    </location>
</feature>
<feature type="transmembrane region" description="Helical" evidence="1">
    <location>
        <begin position="272"/>
        <end position="290"/>
    </location>
</feature>
<keyword evidence="3" id="KW-0482">Metalloprotease</keyword>
<evidence type="ECO:0000313" key="4">
    <source>
        <dbReference type="Proteomes" id="UP000599383"/>
    </source>
</evidence>
<dbReference type="Pfam" id="PF02517">
    <property type="entry name" value="Rce1-like"/>
    <property type="match status" value="1"/>
</dbReference>
<organism evidence="3 4">
    <name type="scientific">Ruegeria atlantica</name>
    <dbReference type="NCBI Taxonomy" id="81569"/>
    <lineage>
        <taxon>Bacteria</taxon>
        <taxon>Pseudomonadati</taxon>
        <taxon>Pseudomonadota</taxon>
        <taxon>Alphaproteobacteria</taxon>
        <taxon>Rhodobacterales</taxon>
        <taxon>Roseobacteraceae</taxon>
        <taxon>Ruegeria</taxon>
    </lineage>
</organism>
<feature type="domain" description="CAAX prenyl protease 2/Lysostaphin resistance protein A-like" evidence="2">
    <location>
        <begin position="190"/>
        <end position="280"/>
    </location>
</feature>
<keyword evidence="1" id="KW-0812">Transmembrane</keyword>
<dbReference type="Proteomes" id="UP000599383">
    <property type="component" value="Unassembled WGS sequence"/>
</dbReference>
<keyword evidence="3" id="KW-0378">Hydrolase</keyword>
<keyword evidence="1" id="KW-1133">Transmembrane helix</keyword>
<evidence type="ECO:0000313" key="3">
    <source>
        <dbReference type="EMBL" id="NOD30693.1"/>
    </source>
</evidence>
<dbReference type="GO" id="GO:0008237">
    <property type="term" value="F:metallopeptidase activity"/>
    <property type="evidence" value="ECO:0007669"/>
    <property type="project" value="UniProtKB-KW"/>
</dbReference>
<proteinExistence type="predicted"/>
<evidence type="ECO:0000256" key="1">
    <source>
        <dbReference type="SAM" id="Phobius"/>
    </source>
</evidence>
<dbReference type="InterPro" id="IPR003675">
    <property type="entry name" value="Rce1/LyrA-like_dom"/>
</dbReference>
<keyword evidence="1" id="KW-0472">Membrane</keyword>
<accession>A0ABX1WBN7</accession>
<evidence type="ECO:0000259" key="2">
    <source>
        <dbReference type="Pfam" id="PF02517"/>
    </source>
</evidence>
<keyword evidence="4" id="KW-1185">Reference proteome</keyword>
<feature type="transmembrane region" description="Helical" evidence="1">
    <location>
        <begin position="247"/>
        <end position="265"/>
    </location>
</feature>
<name>A0ABX1WBN7_9RHOB</name>
<comment type="caution">
    <text evidence="3">The sequence shown here is derived from an EMBL/GenBank/DDBJ whole genome shotgun (WGS) entry which is preliminary data.</text>
</comment>